<evidence type="ECO:0000313" key="2">
    <source>
        <dbReference type="Proteomes" id="UP000640786"/>
    </source>
</evidence>
<dbReference type="EMBL" id="JACSQO010000005">
    <property type="protein sequence ID" value="MBD7944739.1"/>
    <property type="molecule type" value="Genomic_DNA"/>
</dbReference>
<dbReference type="Proteomes" id="UP000640786">
    <property type="component" value="Unassembled WGS sequence"/>
</dbReference>
<proteinExistence type="predicted"/>
<organism evidence="1 2">
    <name type="scientific">Psychrobacillus faecigallinarum</name>
    <dbReference type="NCBI Taxonomy" id="2762235"/>
    <lineage>
        <taxon>Bacteria</taxon>
        <taxon>Bacillati</taxon>
        <taxon>Bacillota</taxon>
        <taxon>Bacilli</taxon>
        <taxon>Bacillales</taxon>
        <taxon>Bacillaceae</taxon>
        <taxon>Psychrobacillus</taxon>
    </lineage>
</organism>
<evidence type="ECO:0000313" key="1">
    <source>
        <dbReference type="EMBL" id="MBD7944739.1"/>
    </source>
</evidence>
<accession>A0ABR8RAC5</accession>
<dbReference type="RefSeq" id="WP_191697272.1">
    <property type="nucleotide sequence ID" value="NZ_JACSQO010000005.1"/>
</dbReference>
<name>A0ABR8RAC5_9BACI</name>
<reference evidence="1 2" key="1">
    <citation type="submission" date="2020-08" db="EMBL/GenBank/DDBJ databases">
        <title>A Genomic Blueprint of the Chicken Gut Microbiome.</title>
        <authorList>
            <person name="Gilroy R."/>
            <person name="Ravi A."/>
            <person name="Getino M."/>
            <person name="Pursley I."/>
            <person name="Horton D.L."/>
            <person name="Alikhan N.-F."/>
            <person name="Baker D."/>
            <person name="Gharbi K."/>
            <person name="Hall N."/>
            <person name="Watson M."/>
            <person name="Adriaenssens E.M."/>
            <person name="Foster-Nyarko E."/>
            <person name="Jarju S."/>
            <person name="Secka A."/>
            <person name="Antonio M."/>
            <person name="Oren A."/>
            <person name="Chaudhuri R."/>
            <person name="La Ragione R.M."/>
            <person name="Hildebrand F."/>
            <person name="Pallen M.J."/>
        </authorList>
    </citation>
    <scope>NUCLEOTIDE SEQUENCE [LARGE SCALE GENOMIC DNA]</scope>
    <source>
        <strain evidence="1 2">Sa2BUA9</strain>
    </source>
</reference>
<keyword evidence="2" id="KW-1185">Reference proteome</keyword>
<protein>
    <submittedName>
        <fullName evidence="1">Uncharacterized protein</fullName>
    </submittedName>
</protein>
<gene>
    <name evidence="1" type="ORF">H9650_11490</name>
</gene>
<comment type="caution">
    <text evidence="1">The sequence shown here is derived from an EMBL/GenBank/DDBJ whole genome shotgun (WGS) entry which is preliminary data.</text>
</comment>
<sequence>MQVPVVVCENENCEKVIHKGDEVWHKGSELYCSGKCLIESFAPQKQMILREKHIVGGVR</sequence>